<sequence>MKKINRKLLAALSLAILIGWLLWPAYQFFAYNKGSMPLPPFGWLKLPDDGPSVQEIYDPDYSEAAKLSLTVLEKHRKKVAAPAISAAVSACGRLVWAGASGWSDIESRTPVSTATRFRIGSTAKALTGTALARLVQSGRMDLDTPIANYLDPLPNGEWAQITPRQLASHMAGLPDYKENRDWLGLYHTLALRNHFDSMVEALDVFDDNPLLYRPGSRFHYTSFHTVLLGATMASAAQKNYLQLMQEQVFDPAGMTATIPSPLNGDHEKGIATFYKSNGLFGAKHRLREWRPVDLSHRLPGGGFVSTPSDLVKLGSRYLDTDFISAETREIFWTPQKLANGEANPQHYALGWRYREMEIPQLGVLRHANHGGVSRGSQSWLMVLPDYEMSVAVNINRKTEVFWDFGSVALEIVQAFVQGRSRGDCARDL</sequence>
<accession>A0ABW1YM92</accession>
<reference evidence="3" key="1">
    <citation type="journal article" date="2019" name="Int. J. Syst. Evol. Microbiol.">
        <title>The Global Catalogue of Microorganisms (GCM) 10K type strain sequencing project: providing services to taxonomists for standard genome sequencing and annotation.</title>
        <authorList>
            <consortium name="The Broad Institute Genomics Platform"/>
            <consortium name="The Broad Institute Genome Sequencing Center for Infectious Disease"/>
            <person name="Wu L."/>
            <person name="Ma J."/>
        </authorList>
    </citation>
    <scope>NUCLEOTIDE SEQUENCE [LARGE SCALE GENOMIC DNA]</scope>
    <source>
        <strain evidence="3">CGMCC 1.13718</strain>
    </source>
</reference>
<dbReference type="Gene3D" id="3.40.710.10">
    <property type="entry name" value="DD-peptidase/beta-lactamase superfamily"/>
    <property type="match status" value="1"/>
</dbReference>
<dbReference type="Pfam" id="PF00144">
    <property type="entry name" value="Beta-lactamase"/>
    <property type="match status" value="1"/>
</dbReference>
<keyword evidence="2" id="KW-0378">Hydrolase</keyword>
<dbReference type="InterPro" id="IPR052794">
    <property type="entry name" value="Mito_Ser_Protease_LACTB"/>
</dbReference>
<dbReference type="GO" id="GO:0016787">
    <property type="term" value="F:hydrolase activity"/>
    <property type="evidence" value="ECO:0007669"/>
    <property type="project" value="UniProtKB-KW"/>
</dbReference>
<dbReference type="Proteomes" id="UP001596425">
    <property type="component" value="Unassembled WGS sequence"/>
</dbReference>
<feature type="domain" description="Beta-lactamase-related" evidence="1">
    <location>
        <begin position="76"/>
        <end position="399"/>
    </location>
</feature>
<keyword evidence="3" id="KW-1185">Reference proteome</keyword>
<evidence type="ECO:0000259" key="1">
    <source>
        <dbReference type="Pfam" id="PF00144"/>
    </source>
</evidence>
<dbReference type="EC" id="3.-.-.-" evidence="2"/>
<comment type="caution">
    <text evidence="2">The sequence shown here is derived from an EMBL/GenBank/DDBJ whole genome shotgun (WGS) entry which is preliminary data.</text>
</comment>
<name>A0ABW1YM92_9GAMM</name>
<evidence type="ECO:0000313" key="2">
    <source>
        <dbReference type="EMBL" id="MFC6633873.1"/>
    </source>
</evidence>
<proteinExistence type="predicted"/>
<dbReference type="InterPro" id="IPR001466">
    <property type="entry name" value="Beta-lactam-related"/>
</dbReference>
<dbReference type="EMBL" id="JBHSVR010000001">
    <property type="protein sequence ID" value="MFC6633873.1"/>
    <property type="molecule type" value="Genomic_DNA"/>
</dbReference>
<protein>
    <submittedName>
        <fullName evidence="2">Serine hydrolase domain-containing protein</fullName>
        <ecNumber evidence="2">3.-.-.-</ecNumber>
    </submittedName>
</protein>
<dbReference type="PANTHER" id="PTHR46520:SF1">
    <property type="entry name" value="SERINE BETA-LACTAMASE-LIKE PROTEIN LACTB, MITOCHONDRIAL"/>
    <property type="match status" value="1"/>
</dbReference>
<gene>
    <name evidence="2" type="ORF">ACFQBM_11290</name>
</gene>
<dbReference type="SUPFAM" id="SSF56601">
    <property type="entry name" value="beta-lactamase/transpeptidase-like"/>
    <property type="match status" value="1"/>
</dbReference>
<evidence type="ECO:0000313" key="3">
    <source>
        <dbReference type="Proteomes" id="UP001596425"/>
    </source>
</evidence>
<dbReference type="RefSeq" id="WP_193190549.1">
    <property type="nucleotide sequence ID" value="NZ_JACZFR010000013.1"/>
</dbReference>
<organism evidence="2 3">
    <name type="scientific">Microbulbifer taiwanensis</name>
    <dbReference type="NCBI Taxonomy" id="986746"/>
    <lineage>
        <taxon>Bacteria</taxon>
        <taxon>Pseudomonadati</taxon>
        <taxon>Pseudomonadota</taxon>
        <taxon>Gammaproteobacteria</taxon>
        <taxon>Cellvibrionales</taxon>
        <taxon>Microbulbiferaceae</taxon>
        <taxon>Microbulbifer</taxon>
    </lineage>
</organism>
<dbReference type="PANTHER" id="PTHR46520">
    <property type="entry name" value="SERINE BETA-LACTAMASE-LIKE PROTEIN LACTB, MITOCHONDRIAL"/>
    <property type="match status" value="1"/>
</dbReference>
<dbReference type="InterPro" id="IPR012338">
    <property type="entry name" value="Beta-lactam/transpept-like"/>
</dbReference>